<dbReference type="EMBL" id="JACHDS010000001">
    <property type="protein sequence ID" value="MBB6174701.1"/>
    <property type="molecule type" value="Genomic_DNA"/>
</dbReference>
<organism evidence="2 3">
    <name type="scientific">Nocardiopsis mwathae</name>
    <dbReference type="NCBI Taxonomy" id="1472723"/>
    <lineage>
        <taxon>Bacteria</taxon>
        <taxon>Bacillati</taxon>
        <taxon>Actinomycetota</taxon>
        <taxon>Actinomycetes</taxon>
        <taxon>Streptosporangiales</taxon>
        <taxon>Nocardiopsidaceae</taxon>
        <taxon>Nocardiopsis</taxon>
    </lineage>
</organism>
<sequence length="86" mass="9501">MAFTIMAARLQDDFRARFTNDPGDLPRLMLDDTALTFALAPKDDLEVSADEVRRARQLADAATAFADELERLRDEAASSEDEPDAA</sequence>
<evidence type="ECO:0000313" key="2">
    <source>
        <dbReference type="EMBL" id="MBB6174701.1"/>
    </source>
</evidence>
<feature type="coiled-coil region" evidence="1">
    <location>
        <begin position="55"/>
        <end position="82"/>
    </location>
</feature>
<gene>
    <name evidence="2" type="ORF">HNR23_004761</name>
</gene>
<proteinExistence type="predicted"/>
<evidence type="ECO:0000313" key="3">
    <source>
        <dbReference type="Proteomes" id="UP000546642"/>
    </source>
</evidence>
<name>A0A7W9YP82_9ACTN</name>
<keyword evidence="3" id="KW-1185">Reference proteome</keyword>
<keyword evidence="1" id="KW-0175">Coiled coil</keyword>
<comment type="caution">
    <text evidence="2">The sequence shown here is derived from an EMBL/GenBank/DDBJ whole genome shotgun (WGS) entry which is preliminary data.</text>
</comment>
<reference evidence="2 3" key="1">
    <citation type="submission" date="2020-08" db="EMBL/GenBank/DDBJ databases">
        <title>Sequencing the genomes of 1000 actinobacteria strains.</title>
        <authorList>
            <person name="Klenk H.-P."/>
        </authorList>
    </citation>
    <scope>NUCLEOTIDE SEQUENCE [LARGE SCALE GENOMIC DNA]</scope>
    <source>
        <strain evidence="2 3">DSM 46659</strain>
    </source>
</reference>
<accession>A0A7W9YP82</accession>
<evidence type="ECO:0000256" key="1">
    <source>
        <dbReference type="SAM" id="Coils"/>
    </source>
</evidence>
<dbReference type="RefSeq" id="WP_184078890.1">
    <property type="nucleotide sequence ID" value="NZ_JACHDS010000001.1"/>
</dbReference>
<dbReference type="Proteomes" id="UP000546642">
    <property type="component" value="Unassembled WGS sequence"/>
</dbReference>
<protein>
    <submittedName>
        <fullName evidence="2">Uncharacterized protein</fullName>
    </submittedName>
</protein>
<dbReference type="AlphaFoldDB" id="A0A7W9YP82"/>